<organism evidence="2 3">
    <name type="scientific">Pandoraea aquatica</name>
    <dbReference type="NCBI Taxonomy" id="2508290"/>
    <lineage>
        <taxon>Bacteria</taxon>
        <taxon>Pseudomonadati</taxon>
        <taxon>Pseudomonadota</taxon>
        <taxon>Betaproteobacteria</taxon>
        <taxon>Burkholderiales</taxon>
        <taxon>Burkholderiaceae</taxon>
        <taxon>Pandoraea</taxon>
    </lineage>
</organism>
<sequence length="175" mass="19590">MRHVSRWRRRAAMPIELRDTRTRVRCIAVVVITAVLVGAWQLWHDVQALRVARQQTQTLTHALASAEQRWRRETRAGQAAMASGESSTSTALSLIDRLGPALSPDVALRRLEATPATNTVTLAFESRDVTSMIAFATRLEPMFDIQWHRSAPKTTATTSVVEASMTLKLRERRGS</sequence>
<keyword evidence="1" id="KW-0472">Membrane</keyword>
<evidence type="ECO:0000313" key="3">
    <source>
        <dbReference type="Proteomes" id="UP000366819"/>
    </source>
</evidence>
<dbReference type="AlphaFoldDB" id="A0A5E4TJV1"/>
<dbReference type="OrthoDB" id="10002721at2"/>
<accession>A0A5E4TJV1</accession>
<keyword evidence="1" id="KW-0812">Transmembrane</keyword>
<keyword evidence="3" id="KW-1185">Reference proteome</keyword>
<evidence type="ECO:0000256" key="1">
    <source>
        <dbReference type="SAM" id="Phobius"/>
    </source>
</evidence>
<keyword evidence="1" id="KW-1133">Transmembrane helix</keyword>
<dbReference type="Proteomes" id="UP000366819">
    <property type="component" value="Unassembled WGS sequence"/>
</dbReference>
<protein>
    <submittedName>
        <fullName evidence="2">Uncharacterized protein</fullName>
    </submittedName>
</protein>
<proteinExistence type="predicted"/>
<evidence type="ECO:0000313" key="2">
    <source>
        <dbReference type="EMBL" id="VVD88180.1"/>
    </source>
</evidence>
<reference evidence="2 3" key="1">
    <citation type="submission" date="2019-08" db="EMBL/GenBank/DDBJ databases">
        <authorList>
            <person name="Peeters C."/>
        </authorList>
    </citation>
    <scope>NUCLEOTIDE SEQUENCE [LARGE SCALE GENOMIC DNA]</scope>
    <source>
        <strain evidence="2 3">LMG 31011</strain>
    </source>
</reference>
<feature type="transmembrane region" description="Helical" evidence="1">
    <location>
        <begin position="24"/>
        <end position="43"/>
    </location>
</feature>
<gene>
    <name evidence="2" type="ORF">PAQ31011_01485</name>
</gene>
<dbReference type="RefSeq" id="WP_150575196.1">
    <property type="nucleotide sequence ID" value="NZ_CABPSN010000002.1"/>
</dbReference>
<name>A0A5E4TJV1_9BURK</name>
<dbReference type="EMBL" id="CABPSN010000002">
    <property type="protein sequence ID" value="VVD88180.1"/>
    <property type="molecule type" value="Genomic_DNA"/>
</dbReference>